<dbReference type="PROSITE" id="PS00163">
    <property type="entry name" value="FUMARATE_LYASES"/>
    <property type="match status" value="1"/>
</dbReference>
<dbReference type="GO" id="GO:0070626">
    <property type="term" value="F:(S)-2-(5-amino-1-(5-phospho-D-ribosyl)imidazole-4-carboxamido) succinate lyase (fumarate-forming) activity"/>
    <property type="evidence" value="ECO:0007669"/>
    <property type="project" value="TreeGrafter"/>
</dbReference>
<dbReference type="UniPathway" id="UPA00075">
    <property type="reaction ID" value="UER00336"/>
</dbReference>
<dbReference type="Gene3D" id="1.10.275.10">
    <property type="entry name" value="Fumarase/aspartase (N-terminal domain)"/>
    <property type="match status" value="1"/>
</dbReference>
<keyword evidence="7 12" id="KW-0456">Lyase</keyword>
<evidence type="ECO:0000256" key="10">
    <source>
        <dbReference type="ARBA" id="ARBA00049115"/>
    </source>
</evidence>
<dbReference type="CDD" id="cd01360">
    <property type="entry name" value="Adenylsuccinate_lyase_1"/>
    <property type="match status" value="1"/>
</dbReference>
<organism evidence="13">
    <name type="scientific">Streptococcus suis</name>
    <dbReference type="NCBI Taxonomy" id="1307"/>
    <lineage>
        <taxon>Bacteria</taxon>
        <taxon>Bacillati</taxon>
        <taxon>Bacillota</taxon>
        <taxon>Bacilli</taxon>
        <taxon>Lactobacillales</taxon>
        <taxon>Streptococcaceae</taxon>
        <taxon>Streptococcus</taxon>
    </lineage>
</organism>
<dbReference type="EMBL" id="CP030010">
    <property type="protein sequence ID" value="ASW48825.2"/>
    <property type="molecule type" value="Genomic_DNA"/>
</dbReference>
<evidence type="ECO:0000256" key="6">
    <source>
        <dbReference type="ARBA" id="ARBA00022755"/>
    </source>
</evidence>
<dbReference type="GO" id="GO:0006189">
    <property type="term" value="P:'de novo' IMP biosynthetic process"/>
    <property type="evidence" value="ECO:0007669"/>
    <property type="project" value="UniProtKB-UniPathway"/>
</dbReference>
<evidence type="ECO:0000256" key="3">
    <source>
        <dbReference type="ARBA" id="ARBA00008273"/>
    </source>
</evidence>
<dbReference type="InterPro" id="IPR000362">
    <property type="entry name" value="Fumarate_lyase_fam"/>
</dbReference>
<dbReference type="Proteomes" id="UP000323128">
    <property type="component" value="Chromosome"/>
</dbReference>
<dbReference type="SMART" id="SM00998">
    <property type="entry name" value="ADSL_C"/>
    <property type="match status" value="1"/>
</dbReference>
<evidence type="ECO:0000256" key="2">
    <source>
        <dbReference type="ARBA" id="ARBA00004734"/>
    </source>
</evidence>
<evidence type="ECO:0000256" key="5">
    <source>
        <dbReference type="ARBA" id="ARBA00017058"/>
    </source>
</evidence>
<dbReference type="RefSeq" id="WP_148115619.1">
    <property type="nucleotide sequence ID" value="NZ_CP030010.1"/>
</dbReference>
<dbReference type="GO" id="GO:0005829">
    <property type="term" value="C:cytosol"/>
    <property type="evidence" value="ECO:0007669"/>
    <property type="project" value="TreeGrafter"/>
</dbReference>
<dbReference type="InterPro" id="IPR004769">
    <property type="entry name" value="Pur_lyase"/>
</dbReference>
<evidence type="ECO:0000256" key="12">
    <source>
        <dbReference type="RuleBase" id="RU361172"/>
    </source>
</evidence>
<dbReference type="Pfam" id="PF00206">
    <property type="entry name" value="Lyase_1"/>
    <property type="match status" value="1"/>
</dbReference>
<dbReference type="FunFam" id="1.10.40.30:FF:000007">
    <property type="entry name" value="Adenylosuccinate lyase"/>
    <property type="match status" value="1"/>
</dbReference>
<comment type="pathway">
    <text evidence="1 12">Purine metabolism; IMP biosynthesis via de novo pathway; 5-amino-1-(5-phospho-D-ribosyl)imidazole-4-carboxamide from 5-amino-1-(5-phospho-D-ribosyl)imidazole-4-carboxylate: step 2/2.</text>
</comment>
<proteinExistence type="inferred from homology"/>
<dbReference type="UniPathway" id="UPA00074">
    <property type="reaction ID" value="UER00132"/>
</dbReference>
<dbReference type="AlphaFoldDB" id="A0A3Q8BM31"/>
<dbReference type="PANTHER" id="PTHR43172:SF1">
    <property type="entry name" value="ADENYLOSUCCINATE LYASE"/>
    <property type="match status" value="1"/>
</dbReference>
<gene>
    <name evidence="13" type="ORF">A7J08_00295</name>
</gene>
<keyword evidence="6 12" id="KW-0658">Purine biosynthesis</keyword>
<dbReference type="PANTHER" id="PTHR43172">
    <property type="entry name" value="ADENYLOSUCCINATE LYASE"/>
    <property type="match status" value="1"/>
</dbReference>
<protein>
    <recommendedName>
        <fullName evidence="5 11">Adenylosuccinate lyase</fullName>
        <shortName evidence="12">ASL</shortName>
        <ecNumber evidence="4 11">4.3.2.2</ecNumber>
    </recommendedName>
    <alternativeName>
        <fullName evidence="9 12">Adenylosuccinase</fullName>
    </alternativeName>
</protein>
<dbReference type="Pfam" id="PF10397">
    <property type="entry name" value="ADSL_C"/>
    <property type="match status" value="1"/>
</dbReference>
<dbReference type="PRINTS" id="PR00149">
    <property type="entry name" value="FUMRATELYASE"/>
</dbReference>
<dbReference type="InterPro" id="IPR024083">
    <property type="entry name" value="Fumarase/histidase_N"/>
</dbReference>
<sequence>MSIHYQKYIFKIKGHNIVSSKEVLIRNITQNPDILDVKDDCVFLNDKRLQVEITYSEKTKKPTGIIKVSSKNIEELELFDSKIVEIISNEKKFTEFRCIYDGISSHYSTTIYSKLHEIERRTREFLKELFYLSDDTAELKEYSNSLKEMEKNDFTFSKLINHIFKRDEISNEFISHIESCIEAGTVPKKDLLPTNFWNSSSLTGDKEEGLEINKLLEEIRKTRNIVAHCGEFSKEDFESCNNVVSKLSRKLDDVINSIESAKVSSKLYAKEAERINNSLQSVDSEIKKRYFKSYEIFEGDLRGQIQNFEIDWNKKPAISLRNHRDFYLHLSEKTDEEIKQEIERLNLINLIDGESKENNIESKLTDKDVDGLTIIVPAQEDGFKQVFLTDNEWYDIRIGKAKRNKIQYIAGYEVAPRSGIQYIAKVKKIVPSDNYVGYWKVLFDGEPQKYDSLIPLGDTYPPQNIRYTTKKELDDVAKGGGTLEVIFKNPY</sequence>
<comment type="catalytic activity">
    <reaction evidence="10">
        <text>N(6)-(1,2-dicarboxyethyl)-AMP = fumarate + AMP</text>
        <dbReference type="Rhea" id="RHEA:16853"/>
        <dbReference type="ChEBI" id="CHEBI:29806"/>
        <dbReference type="ChEBI" id="CHEBI:57567"/>
        <dbReference type="ChEBI" id="CHEBI:456215"/>
        <dbReference type="EC" id="4.3.2.2"/>
    </reaction>
    <physiologicalReaction direction="left-to-right" evidence="10">
        <dbReference type="Rhea" id="RHEA:16854"/>
    </physiologicalReaction>
</comment>
<dbReference type="GO" id="GO:0044208">
    <property type="term" value="P:'de novo' AMP biosynthetic process"/>
    <property type="evidence" value="ECO:0007669"/>
    <property type="project" value="UniProtKB-UniPathway"/>
</dbReference>
<evidence type="ECO:0000256" key="1">
    <source>
        <dbReference type="ARBA" id="ARBA00004706"/>
    </source>
</evidence>
<evidence type="ECO:0000256" key="11">
    <source>
        <dbReference type="NCBIfam" id="TIGR00928"/>
    </source>
</evidence>
<accession>A0A3Q8BM31</accession>
<dbReference type="RefSeq" id="WP_053867336.1">
    <property type="nucleotide sequence ID" value="NZ_POME01000051.1"/>
</dbReference>
<dbReference type="InterPro" id="IPR022761">
    <property type="entry name" value="Fumarate_lyase_N"/>
</dbReference>
<dbReference type="EC" id="4.3.2.2" evidence="4 11"/>
<dbReference type="FunFam" id="1.20.200.10:FF:000008">
    <property type="entry name" value="Adenylosuccinate lyase"/>
    <property type="match status" value="1"/>
</dbReference>
<evidence type="ECO:0000256" key="9">
    <source>
        <dbReference type="ARBA" id="ARBA00030717"/>
    </source>
</evidence>
<dbReference type="Gene3D" id="1.20.200.10">
    <property type="entry name" value="Fumarase/aspartase (Central domain)"/>
    <property type="match status" value="1"/>
</dbReference>
<dbReference type="PRINTS" id="PR00145">
    <property type="entry name" value="ARGSUCLYASE"/>
</dbReference>
<evidence type="ECO:0000256" key="8">
    <source>
        <dbReference type="ARBA" id="ARBA00024477"/>
    </source>
</evidence>
<name>A0A3Q8BM31_STRSU</name>
<evidence type="ECO:0000256" key="7">
    <source>
        <dbReference type="ARBA" id="ARBA00023239"/>
    </source>
</evidence>
<dbReference type="InterPro" id="IPR020557">
    <property type="entry name" value="Fumarate_lyase_CS"/>
</dbReference>
<comment type="similarity">
    <text evidence="3 12">Belongs to the lyase 1 family. Adenylosuccinate lyase subfamily.</text>
</comment>
<reference evidence="13" key="1">
    <citation type="journal article" date="2021" name="Front. Microbiol.">
        <title>Comparative Virulence and Genomic Analysis of Streptococcus suis Isolates.</title>
        <authorList>
            <person name="Nicholson T.L."/>
            <person name="Waack U."/>
            <person name="Anderson T.K."/>
            <person name="Bayles D.O."/>
            <person name="Zaia S.R."/>
            <person name="Goertz I."/>
            <person name="Eppinger M."/>
            <person name="Hau S.J."/>
            <person name="Brockmeier S.L."/>
            <person name="Shore S.M."/>
        </authorList>
    </citation>
    <scope>NUCLEOTIDE SEQUENCE</scope>
    <source>
        <strain evidence="13">SRD478</strain>
    </source>
</reference>
<dbReference type="InterPro" id="IPR019468">
    <property type="entry name" value="AdenyloSucc_lyase_C"/>
</dbReference>
<dbReference type="SUPFAM" id="SSF48557">
    <property type="entry name" value="L-aspartase-like"/>
    <property type="match status" value="1"/>
</dbReference>
<dbReference type="GO" id="GO:0004018">
    <property type="term" value="F:N6-(1,2-dicarboxyethyl)AMP AMP-lyase (fumarate-forming) activity"/>
    <property type="evidence" value="ECO:0007669"/>
    <property type="project" value="UniProtKB-UniRule"/>
</dbReference>
<dbReference type="FunFam" id="1.10.275.10:FF:000006">
    <property type="entry name" value="Adenylosuccinate lyase"/>
    <property type="match status" value="1"/>
</dbReference>
<comment type="catalytic activity">
    <reaction evidence="8">
        <text>(2S)-2-[5-amino-1-(5-phospho-beta-D-ribosyl)imidazole-4-carboxamido]succinate = 5-amino-1-(5-phospho-beta-D-ribosyl)imidazole-4-carboxamide + fumarate</text>
        <dbReference type="Rhea" id="RHEA:23920"/>
        <dbReference type="ChEBI" id="CHEBI:29806"/>
        <dbReference type="ChEBI" id="CHEBI:58443"/>
        <dbReference type="ChEBI" id="CHEBI:58475"/>
        <dbReference type="EC" id="4.3.2.2"/>
    </reaction>
    <physiologicalReaction direction="left-to-right" evidence="8">
        <dbReference type="Rhea" id="RHEA:23921"/>
    </physiologicalReaction>
</comment>
<dbReference type="InterPro" id="IPR008948">
    <property type="entry name" value="L-Aspartase-like"/>
</dbReference>
<evidence type="ECO:0000313" key="13">
    <source>
        <dbReference type="EMBL" id="ASW48825.2"/>
    </source>
</evidence>
<evidence type="ECO:0000256" key="4">
    <source>
        <dbReference type="ARBA" id="ARBA00012339"/>
    </source>
</evidence>
<dbReference type="NCBIfam" id="TIGR00928">
    <property type="entry name" value="purB"/>
    <property type="match status" value="1"/>
</dbReference>
<dbReference type="Gene3D" id="1.10.40.30">
    <property type="entry name" value="Fumarase/aspartase (C-terminal domain)"/>
    <property type="match status" value="1"/>
</dbReference>
<comment type="pathway">
    <text evidence="2 12">Purine metabolism; AMP biosynthesis via de novo pathway; AMP from IMP: step 2/2.</text>
</comment>